<evidence type="ECO:0000313" key="3">
    <source>
        <dbReference type="EMBL" id="KAJ1182113.1"/>
    </source>
</evidence>
<sequence>MWVLRQQHAILCAAGTVVGSVAQQDTRRSRSGPFNWYAAAAAGVGPSSSRGGQDTAVPTSTGGWREEYSVGRSGRHPLVECCFCSGQPHPARLPRGVVKSVEPSSAPPAGLTPTRPGLRAGRECNFWFRCEVGGLRPLEPPGRRRDRGPGSSAARSQRAKRAWRPDRKRGPQRG</sequence>
<feature type="chain" id="PRO_5043586050" description="Secreted protein" evidence="2">
    <location>
        <begin position="23"/>
        <end position="174"/>
    </location>
</feature>
<evidence type="ECO:0000256" key="2">
    <source>
        <dbReference type="SAM" id="SignalP"/>
    </source>
</evidence>
<feature type="signal peptide" evidence="2">
    <location>
        <begin position="1"/>
        <end position="22"/>
    </location>
</feature>
<reference evidence="3" key="1">
    <citation type="journal article" date="2022" name="bioRxiv">
        <title>Sequencing and chromosome-scale assembly of the giantPleurodeles waltlgenome.</title>
        <authorList>
            <person name="Brown T."/>
            <person name="Elewa A."/>
            <person name="Iarovenko S."/>
            <person name="Subramanian E."/>
            <person name="Araus A.J."/>
            <person name="Petzold A."/>
            <person name="Susuki M."/>
            <person name="Suzuki K.-i.T."/>
            <person name="Hayashi T."/>
            <person name="Toyoda A."/>
            <person name="Oliveira C."/>
            <person name="Osipova E."/>
            <person name="Leigh N.D."/>
            <person name="Simon A."/>
            <person name="Yun M.H."/>
        </authorList>
    </citation>
    <scope>NUCLEOTIDE SEQUENCE</scope>
    <source>
        <strain evidence="3">20211129_DDA</strain>
        <tissue evidence="3">Liver</tissue>
    </source>
</reference>
<organism evidence="3 4">
    <name type="scientific">Pleurodeles waltl</name>
    <name type="common">Iberian ribbed newt</name>
    <dbReference type="NCBI Taxonomy" id="8319"/>
    <lineage>
        <taxon>Eukaryota</taxon>
        <taxon>Metazoa</taxon>
        <taxon>Chordata</taxon>
        <taxon>Craniata</taxon>
        <taxon>Vertebrata</taxon>
        <taxon>Euteleostomi</taxon>
        <taxon>Amphibia</taxon>
        <taxon>Batrachia</taxon>
        <taxon>Caudata</taxon>
        <taxon>Salamandroidea</taxon>
        <taxon>Salamandridae</taxon>
        <taxon>Pleurodelinae</taxon>
        <taxon>Pleurodeles</taxon>
    </lineage>
</organism>
<proteinExistence type="predicted"/>
<keyword evidence="4" id="KW-1185">Reference proteome</keyword>
<comment type="caution">
    <text evidence="3">The sequence shown here is derived from an EMBL/GenBank/DDBJ whole genome shotgun (WGS) entry which is preliminary data.</text>
</comment>
<evidence type="ECO:0000256" key="1">
    <source>
        <dbReference type="SAM" id="MobiDB-lite"/>
    </source>
</evidence>
<evidence type="ECO:0008006" key="5">
    <source>
        <dbReference type="Google" id="ProtNLM"/>
    </source>
</evidence>
<feature type="compositionally biased region" description="Polar residues" evidence="1">
    <location>
        <begin position="46"/>
        <end position="62"/>
    </location>
</feature>
<feature type="region of interest" description="Disordered" evidence="1">
    <location>
        <begin position="133"/>
        <end position="174"/>
    </location>
</feature>
<feature type="compositionally biased region" description="Basic and acidic residues" evidence="1">
    <location>
        <begin position="163"/>
        <end position="174"/>
    </location>
</feature>
<accession>A0AAV7U029</accession>
<gene>
    <name evidence="3" type="ORF">NDU88_007308</name>
</gene>
<name>A0AAV7U029_PLEWA</name>
<dbReference type="EMBL" id="JANPWB010000006">
    <property type="protein sequence ID" value="KAJ1182113.1"/>
    <property type="molecule type" value="Genomic_DNA"/>
</dbReference>
<protein>
    <recommendedName>
        <fullName evidence="5">Secreted protein</fullName>
    </recommendedName>
</protein>
<evidence type="ECO:0000313" key="4">
    <source>
        <dbReference type="Proteomes" id="UP001066276"/>
    </source>
</evidence>
<dbReference type="AlphaFoldDB" id="A0AAV7U029"/>
<dbReference type="Proteomes" id="UP001066276">
    <property type="component" value="Chromosome 3_2"/>
</dbReference>
<keyword evidence="2" id="KW-0732">Signal</keyword>
<feature type="region of interest" description="Disordered" evidence="1">
    <location>
        <begin position="43"/>
        <end position="69"/>
    </location>
</feature>